<dbReference type="AlphaFoldDB" id="A0A4Z1JW50"/>
<name>A0A4Z1JW50_9HELO</name>
<reference evidence="1 2" key="1">
    <citation type="submission" date="2017-12" db="EMBL/GenBank/DDBJ databases">
        <title>Comparative genomics of Botrytis spp.</title>
        <authorList>
            <person name="Valero-Jimenez C.A."/>
            <person name="Tapia P."/>
            <person name="Veloso J."/>
            <person name="Silva-Moreno E."/>
            <person name="Staats M."/>
            <person name="Valdes J.H."/>
            <person name="Van Kan J.A.L."/>
        </authorList>
    </citation>
    <scope>NUCLEOTIDE SEQUENCE [LARGE SCALE GENOMIC DNA]</scope>
    <source>
        <strain evidence="1 2">Be9601</strain>
    </source>
</reference>
<gene>
    <name evidence="1" type="ORF">BELL_0211g00090</name>
</gene>
<protein>
    <recommendedName>
        <fullName evidence="3">BTB domain-containing protein</fullName>
    </recommendedName>
</protein>
<dbReference type="Proteomes" id="UP000297229">
    <property type="component" value="Unassembled WGS sequence"/>
</dbReference>
<organism evidence="1 2">
    <name type="scientific">Botrytis elliptica</name>
    <dbReference type="NCBI Taxonomy" id="278938"/>
    <lineage>
        <taxon>Eukaryota</taxon>
        <taxon>Fungi</taxon>
        <taxon>Dikarya</taxon>
        <taxon>Ascomycota</taxon>
        <taxon>Pezizomycotina</taxon>
        <taxon>Leotiomycetes</taxon>
        <taxon>Helotiales</taxon>
        <taxon>Sclerotiniaceae</taxon>
        <taxon>Botrytis</taxon>
    </lineage>
</organism>
<evidence type="ECO:0000313" key="2">
    <source>
        <dbReference type="Proteomes" id="UP000297229"/>
    </source>
</evidence>
<dbReference type="EMBL" id="PQXM01000210">
    <property type="protein sequence ID" value="TGO75472.1"/>
    <property type="molecule type" value="Genomic_DNA"/>
</dbReference>
<sequence length="253" mass="29074">MSDEMQGVQMEGLSRQESEQTVSVLVEGQAFKINKRLLFRRVPVLSNHRFPLPFNVDVQTFDAFLDWLHEDKLPALHGIYHEDSGKFTYAGYNPDSLYRLVTHLELGALADNIMDCIAKAHVSVGVGFSKDEITKIYIEQDPHWGLALFTAYWIHLEDTRPNDYMKVTTKADREDLLNNETIAIDVRLLRGPLYVGSHTKCRYHLHNFNADGTCPRAHSTDICLWVMNKDGDMEDMQSWRTKKFLDPVQDQSG</sequence>
<keyword evidence="2" id="KW-1185">Reference proteome</keyword>
<proteinExistence type="predicted"/>
<comment type="caution">
    <text evidence="1">The sequence shown here is derived from an EMBL/GenBank/DDBJ whole genome shotgun (WGS) entry which is preliminary data.</text>
</comment>
<evidence type="ECO:0008006" key="3">
    <source>
        <dbReference type="Google" id="ProtNLM"/>
    </source>
</evidence>
<evidence type="ECO:0000313" key="1">
    <source>
        <dbReference type="EMBL" id="TGO75472.1"/>
    </source>
</evidence>
<accession>A0A4Z1JW50</accession>